<proteinExistence type="predicted"/>
<reference evidence="2 3" key="1">
    <citation type="submission" date="2016-04" db="EMBL/GenBank/DDBJ databases">
        <title>Genome analyses suggest a sexual origin of heterokaryosis in a supposedly ancient asexual fungus.</title>
        <authorList>
            <person name="Ropars J."/>
            <person name="Sedzielewska K."/>
            <person name="Noel J."/>
            <person name="Charron P."/>
            <person name="Farinelli L."/>
            <person name="Marton T."/>
            <person name="Kruger M."/>
            <person name="Pelin A."/>
            <person name="Brachmann A."/>
            <person name="Corradi N."/>
        </authorList>
    </citation>
    <scope>NUCLEOTIDE SEQUENCE [LARGE SCALE GENOMIC DNA]</scope>
    <source>
        <strain evidence="2 3">C2</strain>
    </source>
</reference>
<accession>A0A2N1MIF5</accession>
<sequence length="77" mass="8331">MFKALRRPDGMGNWDDQPGPDYKEARNWEKHTPSSSSSSQGEPRQSSTPEVPIPSPSQGAPNASSSPGIPKPFPQIN</sequence>
<dbReference type="EMBL" id="LLXL01002225">
    <property type="protein sequence ID" value="PKK61420.1"/>
    <property type="molecule type" value="Genomic_DNA"/>
</dbReference>
<organism evidence="2 3">
    <name type="scientific">Rhizophagus irregularis</name>
    <dbReference type="NCBI Taxonomy" id="588596"/>
    <lineage>
        <taxon>Eukaryota</taxon>
        <taxon>Fungi</taxon>
        <taxon>Fungi incertae sedis</taxon>
        <taxon>Mucoromycota</taxon>
        <taxon>Glomeromycotina</taxon>
        <taxon>Glomeromycetes</taxon>
        <taxon>Glomerales</taxon>
        <taxon>Glomeraceae</taxon>
        <taxon>Rhizophagus</taxon>
    </lineage>
</organism>
<reference evidence="2 3" key="2">
    <citation type="submission" date="2017-10" db="EMBL/GenBank/DDBJ databases">
        <title>Extensive intraspecific genome diversity in a model arbuscular mycorrhizal fungus.</title>
        <authorList>
            <person name="Chen E.C.H."/>
            <person name="Morin E."/>
            <person name="Baudet D."/>
            <person name="Noel J."/>
            <person name="Ndikumana S."/>
            <person name="Charron P."/>
            <person name="St-Onge C."/>
            <person name="Giorgi J."/>
            <person name="Grigoriev I.V."/>
            <person name="Roux C."/>
            <person name="Martin F.M."/>
            <person name="Corradi N."/>
        </authorList>
    </citation>
    <scope>NUCLEOTIDE SEQUENCE [LARGE SCALE GENOMIC DNA]</scope>
    <source>
        <strain evidence="2 3">C2</strain>
    </source>
</reference>
<evidence type="ECO:0000256" key="1">
    <source>
        <dbReference type="SAM" id="MobiDB-lite"/>
    </source>
</evidence>
<feature type="region of interest" description="Disordered" evidence="1">
    <location>
        <begin position="1"/>
        <end position="77"/>
    </location>
</feature>
<feature type="compositionally biased region" description="Polar residues" evidence="1">
    <location>
        <begin position="56"/>
        <end position="67"/>
    </location>
</feature>
<comment type="caution">
    <text evidence="2">The sequence shown here is derived from an EMBL/GenBank/DDBJ whole genome shotgun (WGS) entry which is preliminary data.</text>
</comment>
<gene>
    <name evidence="2" type="ORF">RhiirC2_791824</name>
</gene>
<evidence type="ECO:0000313" key="2">
    <source>
        <dbReference type="EMBL" id="PKK61420.1"/>
    </source>
</evidence>
<feature type="compositionally biased region" description="Polar residues" evidence="1">
    <location>
        <begin position="40"/>
        <end position="49"/>
    </location>
</feature>
<dbReference type="Proteomes" id="UP000233469">
    <property type="component" value="Unassembled WGS sequence"/>
</dbReference>
<feature type="compositionally biased region" description="Basic and acidic residues" evidence="1">
    <location>
        <begin position="21"/>
        <end position="32"/>
    </location>
</feature>
<name>A0A2N1MIF5_9GLOM</name>
<evidence type="ECO:0000313" key="3">
    <source>
        <dbReference type="Proteomes" id="UP000233469"/>
    </source>
</evidence>
<dbReference type="AlphaFoldDB" id="A0A2N1MIF5"/>
<protein>
    <submittedName>
        <fullName evidence="2">Uncharacterized protein</fullName>
    </submittedName>
</protein>